<dbReference type="AlphaFoldDB" id="A0AAE1DMM2"/>
<gene>
    <name evidence="1" type="ORF">RRG08_036297</name>
</gene>
<dbReference type="EMBL" id="JAWDGP010003366">
    <property type="protein sequence ID" value="KAK3775003.1"/>
    <property type="molecule type" value="Genomic_DNA"/>
</dbReference>
<keyword evidence="2" id="KW-1185">Reference proteome</keyword>
<protein>
    <submittedName>
        <fullName evidence="1">Uncharacterized protein</fullName>
    </submittedName>
</protein>
<comment type="caution">
    <text evidence="1">The sequence shown here is derived from an EMBL/GenBank/DDBJ whole genome shotgun (WGS) entry which is preliminary data.</text>
</comment>
<sequence>MVLLRWNDRAFHTPAIGVDIFAGAGWSILSDNSILKNLPLGLKQCLEFCFGKNRIIGSVYQWGGHGGRAVPQYTARHGPESTAENLG</sequence>
<reference evidence="1" key="1">
    <citation type="journal article" date="2023" name="G3 (Bethesda)">
        <title>A reference genome for the long-term kleptoplast-retaining sea slug Elysia crispata morphotype clarki.</title>
        <authorList>
            <person name="Eastman K.E."/>
            <person name="Pendleton A.L."/>
            <person name="Shaikh M.A."/>
            <person name="Suttiyut T."/>
            <person name="Ogas R."/>
            <person name="Tomko P."/>
            <person name="Gavelis G."/>
            <person name="Widhalm J.R."/>
            <person name="Wisecaver J.H."/>
        </authorList>
    </citation>
    <scope>NUCLEOTIDE SEQUENCE</scope>
    <source>
        <strain evidence="1">ECLA1</strain>
    </source>
</reference>
<accession>A0AAE1DMM2</accession>
<proteinExistence type="predicted"/>
<name>A0AAE1DMM2_9GAST</name>
<dbReference type="Proteomes" id="UP001283361">
    <property type="component" value="Unassembled WGS sequence"/>
</dbReference>
<organism evidence="1 2">
    <name type="scientific">Elysia crispata</name>
    <name type="common">lettuce slug</name>
    <dbReference type="NCBI Taxonomy" id="231223"/>
    <lineage>
        <taxon>Eukaryota</taxon>
        <taxon>Metazoa</taxon>
        <taxon>Spiralia</taxon>
        <taxon>Lophotrochozoa</taxon>
        <taxon>Mollusca</taxon>
        <taxon>Gastropoda</taxon>
        <taxon>Heterobranchia</taxon>
        <taxon>Euthyneura</taxon>
        <taxon>Panpulmonata</taxon>
        <taxon>Sacoglossa</taxon>
        <taxon>Placobranchoidea</taxon>
        <taxon>Plakobranchidae</taxon>
        <taxon>Elysia</taxon>
    </lineage>
</organism>
<evidence type="ECO:0000313" key="2">
    <source>
        <dbReference type="Proteomes" id="UP001283361"/>
    </source>
</evidence>
<evidence type="ECO:0000313" key="1">
    <source>
        <dbReference type="EMBL" id="KAK3775003.1"/>
    </source>
</evidence>